<dbReference type="PANTHER" id="PTHR38543">
    <property type="entry name" value="OS04G0465800 PROTEIN"/>
    <property type="match status" value="1"/>
</dbReference>
<dbReference type="OrthoDB" id="2133268at2759"/>
<organism evidence="2 3">
    <name type="scientific">Corchorus capsularis</name>
    <name type="common">Jute</name>
    <dbReference type="NCBI Taxonomy" id="210143"/>
    <lineage>
        <taxon>Eukaryota</taxon>
        <taxon>Viridiplantae</taxon>
        <taxon>Streptophyta</taxon>
        <taxon>Embryophyta</taxon>
        <taxon>Tracheophyta</taxon>
        <taxon>Spermatophyta</taxon>
        <taxon>Magnoliopsida</taxon>
        <taxon>eudicotyledons</taxon>
        <taxon>Gunneridae</taxon>
        <taxon>Pentapetalae</taxon>
        <taxon>rosids</taxon>
        <taxon>malvids</taxon>
        <taxon>Malvales</taxon>
        <taxon>Malvaceae</taxon>
        <taxon>Grewioideae</taxon>
        <taxon>Apeibeae</taxon>
        <taxon>Corchorus</taxon>
    </lineage>
</organism>
<dbReference type="EMBL" id="AWWV01009238">
    <property type="protein sequence ID" value="OMO87274.1"/>
    <property type="molecule type" value="Genomic_DNA"/>
</dbReference>
<dbReference type="STRING" id="210143.A0A1R3IXJ1"/>
<feature type="region of interest" description="Disordered" evidence="1">
    <location>
        <begin position="34"/>
        <end position="61"/>
    </location>
</feature>
<proteinExistence type="predicted"/>
<keyword evidence="3" id="KW-1185">Reference proteome</keyword>
<dbReference type="Gramene" id="OMO87274">
    <property type="protein sequence ID" value="OMO87274"/>
    <property type="gene ID" value="CCACVL1_09153"/>
</dbReference>
<feature type="compositionally biased region" description="Low complexity" evidence="1">
    <location>
        <begin position="36"/>
        <end position="47"/>
    </location>
</feature>
<name>A0A1R3IXJ1_COCAP</name>
<protein>
    <submittedName>
        <fullName evidence="2">Uncharacterized protein</fullName>
    </submittedName>
</protein>
<dbReference type="PANTHER" id="PTHR38543:SF1">
    <property type="entry name" value="OS04G0465800 PROTEIN"/>
    <property type="match status" value="1"/>
</dbReference>
<gene>
    <name evidence="2" type="ORF">CCACVL1_09153</name>
</gene>
<evidence type="ECO:0000313" key="2">
    <source>
        <dbReference type="EMBL" id="OMO87274.1"/>
    </source>
</evidence>
<dbReference type="Proteomes" id="UP000188268">
    <property type="component" value="Unassembled WGS sequence"/>
</dbReference>
<accession>A0A1R3IXJ1</accession>
<evidence type="ECO:0000256" key="1">
    <source>
        <dbReference type="SAM" id="MobiDB-lite"/>
    </source>
</evidence>
<reference evidence="2 3" key="1">
    <citation type="submission" date="2013-09" db="EMBL/GenBank/DDBJ databases">
        <title>Corchorus capsularis genome sequencing.</title>
        <authorList>
            <person name="Alam M."/>
            <person name="Haque M.S."/>
            <person name="Islam M.S."/>
            <person name="Emdad E.M."/>
            <person name="Islam M.M."/>
            <person name="Ahmed B."/>
            <person name="Halim A."/>
            <person name="Hossen Q.M.M."/>
            <person name="Hossain M.Z."/>
            <person name="Ahmed R."/>
            <person name="Khan M.M."/>
            <person name="Islam R."/>
            <person name="Rashid M.M."/>
            <person name="Khan S.A."/>
            <person name="Rahman M.S."/>
            <person name="Alam M."/>
        </authorList>
    </citation>
    <scope>NUCLEOTIDE SEQUENCE [LARGE SCALE GENOMIC DNA]</scope>
    <source>
        <strain evidence="3">cv. CVL-1</strain>
        <tissue evidence="2">Whole seedling</tissue>
    </source>
</reference>
<dbReference type="AlphaFoldDB" id="A0A1R3IXJ1"/>
<evidence type="ECO:0000313" key="3">
    <source>
        <dbReference type="Proteomes" id="UP000188268"/>
    </source>
</evidence>
<comment type="caution">
    <text evidence="2">The sequence shown here is derived from an EMBL/GenBank/DDBJ whole genome shotgun (WGS) entry which is preliminary data.</text>
</comment>
<sequence length="197" mass="21964">MSEIDALTAVVFTGSKPLADDNIVDETWFSDPNFSPKANKNPKTTNKFLPEQRGSRRDTIKMPGPGPHLMYAMSSGLALTHLSKGRFTPHHTLTYTLNAFFGPDIGSFSHWLISTLFPVFSFLSSLPEAIHHPFYYALMLGLPLCVFYSWSNVEKISQEAVISIDRTNFDHSKPLLLVVCKPNILGESSSASSRRRS</sequence>